<keyword evidence="2" id="KW-0808">Transferase</keyword>
<comment type="caution">
    <text evidence="4">The sequence shown here is derived from an EMBL/GenBank/DDBJ whole genome shotgun (WGS) entry which is preliminary data.</text>
</comment>
<keyword evidence="5" id="KW-1185">Reference proteome</keyword>
<dbReference type="Gene3D" id="3.40.1030.10">
    <property type="entry name" value="Nucleoside phosphorylase/phosphoribosyltransferase catalytic domain"/>
    <property type="match status" value="1"/>
</dbReference>
<dbReference type="InterPro" id="IPR036566">
    <property type="entry name" value="PYNP-like_C_sf"/>
</dbReference>
<dbReference type="PANTHER" id="PTHR10515">
    <property type="entry name" value="THYMIDINE PHOSPHORYLASE"/>
    <property type="match status" value="1"/>
</dbReference>
<dbReference type="Pfam" id="PF07831">
    <property type="entry name" value="PYNP_C"/>
    <property type="match status" value="1"/>
</dbReference>
<feature type="domain" description="Pyrimidine nucleoside phosphorylase C-terminal" evidence="3">
    <location>
        <begin position="68"/>
        <end position="142"/>
    </location>
</feature>
<dbReference type="Gene3D" id="3.90.1170.30">
    <property type="entry name" value="Pyrimidine nucleoside phosphorylase-like, C-terminal domain"/>
    <property type="match status" value="1"/>
</dbReference>
<evidence type="ECO:0000256" key="1">
    <source>
        <dbReference type="ARBA" id="ARBA00022676"/>
    </source>
</evidence>
<organism evidence="4 5">
    <name type="scientific">Bosea rubneri</name>
    <dbReference type="NCBI Taxonomy" id="3075434"/>
    <lineage>
        <taxon>Bacteria</taxon>
        <taxon>Pseudomonadati</taxon>
        <taxon>Pseudomonadota</taxon>
        <taxon>Alphaproteobacteria</taxon>
        <taxon>Hyphomicrobiales</taxon>
        <taxon>Boseaceae</taxon>
        <taxon>Bosea</taxon>
    </lineage>
</organism>
<name>A0ABU3SC76_9HYPH</name>
<evidence type="ECO:0000313" key="4">
    <source>
        <dbReference type="EMBL" id="MDU0341997.1"/>
    </source>
</evidence>
<dbReference type="SUPFAM" id="SSF52418">
    <property type="entry name" value="Nucleoside phosphorylase/phosphoribosyltransferase catalytic domain"/>
    <property type="match status" value="1"/>
</dbReference>
<dbReference type="PANTHER" id="PTHR10515:SF0">
    <property type="entry name" value="THYMIDINE PHOSPHORYLASE"/>
    <property type="match status" value="1"/>
</dbReference>
<evidence type="ECO:0000259" key="3">
    <source>
        <dbReference type="SMART" id="SM00941"/>
    </source>
</evidence>
<evidence type="ECO:0000313" key="5">
    <source>
        <dbReference type="Proteomes" id="UP001254257"/>
    </source>
</evidence>
<dbReference type="InterPro" id="IPR035902">
    <property type="entry name" value="Nuc_phospho_transferase"/>
</dbReference>
<keyword evidence="1" id="KW-0328">Glycosyltransferase</keyword>
<evidence type="ECO:0000256" key="2">
    <source>
        <dbReference type="ARBA" id="ARBA00022679"/>
    </source>
</evidence>
<gene>
    <name evidence="4" type="ORF">RKE40_19045</name>
</gene>
<dbReference type="SMART" id="SM00941">
    <property type="entry name" value="PYNP_C"/>
    <property type="match status" value="1"/>
</dbReference>
<accession>A0ABU3SC76</accession>
<proteinExistence type="predicted"/>
<dbReference type="EMBL" id="JAWDID010000032">
    <property type="protein sequence ID" value="MDU0341997.1"/>
    <property type="molecule type" value="Genomic_DNA"/>
</dbReference>
<dbReference type="InterPro" id="IPR000053">
    <property type="entry name" value="Thymidine/pyrmidine_PPase"/>
</dbReference>
<sequence length="161" mass="16519">MLLLGKLAATIEEATAKIETAFASGAAAERFARMVVALGGPADLLERPQAHLAAAPLVRPVLPERAGIVTKIDTRGVGLAVVALGGGRTRPQDTIDHAVGIVELAGIGDTVGPDQPLGIVHARDEAGFSAAQTRLRAAYRLGDGPVERGPLIIPVTEASQP</sequence>
<reference evidence="4 5" key="1">
    <citation type="submission" date="2023-09" db="EMBL/GenBank/DDBJ databases">
        <title>Whole genome shotgun sequencing (WGS) of Bosea sp. ZW T0_25, isolated from stored onions (Allium cepa).</title>
        <authorList>
            <person name="Stoll D.A."/>
            <person name="Huch M."/>
        </authorList>
    </citation>
    <scope>NUCLEOTIDE SEQUENCE [LARGE SCALE GENOMIC DNA]</scope>
    <source>
        <strain evidence="4 5">ZW T0_25</strain>
    </source>
</reference>
<dbReference type="Proteomes" id="UP001254257">
    <property type="component" value="Unassembled WGS sequence"/>
</dbReference>
<dbReference type="SUPFAM" id="SSF54680">
    <property type="entry name" value="Pyrimidine nucleoside phosphorylase C-terminal domain"/>
    <property type="match status" value="1"/>
</dbReference>
<dbReference type="InterPro" id="IPR013102">
    <property type="entry name" value="PYNP_C"/>
</dbReference>
<dbReference type="RefSeq" id="WP_316019799.1">
    <property type="nucleotide sequence ID" value="NZ_JAWDID010000032.1"/>
</dbReference>
<protein>
    <recommendedName>
        <fullName evidence="3">Pyrimidine nucleoside phosphorylase C-terminal domain-containing protein</fullName>
    </recommendedName>
</protein>